<dbReference type="InterPro" id="IPR046938">
    <property type="entry name" value="DNA_clamp_sf"/>
</dbReference>
<dbReference type="Gene3D" id="3.70.10.10">
    <property type="match status" value="1"/>
</dbReference>
<keyword evidence="5" id="KW-0227">DNA damage</keyword>
<dbReference type="FunFam" id="3.70.10.10:FF:000005">
    <property type="entry name" value="Cell cycle checkpoint control protein"/>
    <property type="match status" value="1"/>
</dbReference>
<dbReference type="PIRSF" id="PIRSF009303">
    <property type="entry name" value="Cell_cycle_RAD9"/>
    <property type="match status" value="1"/>
</dbReference>
<feature type="compositionally biased region" description="Acidic residues" evidence="11">
    <location>
        <begin position="404"/>
        <end position="413"/>
    </location>
</feature>
<evidence type="ECO:0000256" key="9">
    <source>
        <dbReference type="ARBA" id="ARBA00059283"/>
    </source>
</evidence>
<evidence type="ECO:0000256" key="6">
    <source>
        <dbReference type="ARBA" id="ARBA00022801"/>
    </source>
</evidence>
<comment type="subcellular location">
    <subcellularLocation>
        <location evidence="1">Nucleus</location>
    </subcellularLocation>
</comment>
<organism evidence="12 13">
    <name type="scientific">Crassostrea virginica</name>
    <name type="common">Eastern oyster</name>
    <dbReference type="NCBI Taxonomy" id="6565"/>
    <lineage>
        <taxon>Eukaryota</taxon>
        <taxon>Metazoa</taxon>
        <taxon>Spiralia</taxon>
        <taxon>Lophotrochozoa</taxon>
        <taxon>Mollusca</taxon>
        <taxon>Bivalvia</taxon>
        <taxon>Autobranchia</taxon>
        <taxon>Pteriomorphia</taxon>
        <taxon>Ostreida</taxon>
        <taxon>Ostreoidea</taxon>
        <taxon>Ostreidae</taxon>
        <taxon>Crassostrea</taxon>
    </lineage>
</organism>
<dbReference type="GO" id="GO:0031573">
    <property type="term" value="P:mitotic intra-S DNA damage checkpoint signaling"/>
    <property type="evidence" value="ECO:0007669"/>
    <property type="project" value="TreeGrafter"/>
</dbReference>
<evidence type="ECO:0000256" key="2">
    <source>
        <dbReference type="ARBA" id="ARBA00008494"/>
    </source>
</evidence>
<feature type="compositionally biased region" description="Low complexity" evidence="11">
    <location>
        <begin position="370"/>
        <end position="386"/>
    </location>
</feature>
<feature type="compositionally biased region" description="Polar residues" evidence="11">
    <location>
        <begin position="428"/>
        <end position="440"/>
    </location>
</feature>
<evidence type="ECO:0000256" key="1">
    <source>
        <dbReference type="ARBA" id="ARBA00004123"/>
    </source>
</evidence>
<sequence length="457" mass="50813">MKCVIPGVNIKVFGRAIHSLSKIGDELYIEPLPHGLALRTVNSSRSAYACFLFSPTFFQHYDDGNPNVSSQDSDDGIRCKIAIKSCLTVFKSMSNVEKTVEKCQINLNVQKARLIFKLYCKHGIVKTHNLAFIECETLQAVFSKDMCPNQLTAQPRLLCDTVVNFQANQEEISLIVSPEKITFKNYVDDEPDPSKVVHTALNLDPDEFDNCQIGVDTNITFCLKEFRAVLAFAEVTAMPLNIKFETPGRPIVLSIDADSAFEANFVLATLAESQSQNGNCTNHTTQQRFQSHSASSAVRSHAKRGRLQRDLSHSNHSNHNSNYHRPPDRERPSVNAELMEEDFEDEILVPNISKAAQIQSSRNDNQYNMNENPQSSSGSSANKSQNPASQSEPHQSVLGNSFVDNEEDGEDEAVPGTPPQKKFRSMFFGTSQASSAVSQETQRDIGVLVEDTDEEDD</sequence>
<comment type="similarity">
    <text evidence="2 10">Belongs to the rad9 family.</text>
</comment>
<feature type="compositionally biased region" description="Polar residues" evidence="11">
    <location>
        <begin position="359"/>
        <end position="369"/>
    </location>
</feature>
<dbReference type="Pfam" id="PF04139">
    <property type="entry name" value="Rad9"/>
    <property type="match status" value="1"/>
</dbReference>
<gene>
    <name evidence="13" type="primary">LOC111136545</name>
</gene>
<dbReference type="SUPFAM" id="SSF55979">
    <property type="entry name" value="DNA clamp"/>
    <property type="match status" value="1"/>
</dbReference>
<evidence type="ECO:0000256" key="10">
    <source>
        <dbReference type="PIRNR" id="PIRNR009303"/>
    </source>
</evidence>
<keyword evidence="3" id="KW-0597">Phosphoprotein</keyword>
<evidence type="ECO:0000256" key="8">
    <source>
        <dbReference type="ARBA" id="ARBA00023242"/>
    </source>
</evidence>
<feature type="region of interest" description="Disordered" evidence="11">
    <location>
        <begin position="276"/>
        <end position="331"/>
    </location>
</feature>
<keyword evidence="8" id="KW-0539">Nucleus</keyword>
<dbReference type="GeneID" id="111136545"/>
<dbReference type="GO" id="GO:0004527">
    <property type="term" value="F:exonuclease activity"/>
    <property type="evidence" value="ECO:0007669"/>
    <property type="project" value="UniProtKB-KW"/>
</dbReference>
<dbReference type="InterPro" id="IPR026584">
    <property type="entry name" value="Rad9"/>
</dbReference>
<comment type="function">
    <text evidence="9">Component of the 9-1-1 cell-cycle checkpoint response complex that plays a major role in DNA repair. The 9-1-1 complex is recruited to DNA lesion upon damage by the RAD17-replication factor C (RFC) clamp loader complex. Acts then as a sliding clamp platform on DNA for several proteins involved in long-patch base excision repair (LP-BER). The 9-1-1 complex stimulates DNA polymerase beta (POLB) activity by increasing its affinity for the 3'-OH end of the primer-template and stabilizes POLB to those sites where LP-BER proceeds; endonuclease FEN1 cleavage activity on substrates with double, nick, or gap flaps of distinct sequences and lengths; and DNA ligase I (LIG1) on long-patch base excision repair substrates. The 9-1-1 complex is necessary for the recruitment of RHNO1 to sites of double-stranded breaks (DSB) occurring during the S phase. RAD9A possesses 3'-&gt;5' double stranded DNA exonuclease activity.</text>
</comment>
<evidence type="ECO:0000256" key="5">
    <source>
        <dbReference type="ARBA" id="ARBA00022763"/>
    </source>
</evidence>
<feature type="compositionally biased region" description="Low complexity" evidence="11">
    <location>
        <begin position="314"/>
        <end position="324"/>
    </location>
</feature>
<evidence type="ECO:0000256" key="4">
    <source>
        <dbReference type="ARBA" id="ARBA00022722"/>
    </source>
</evidence>
<evidence type="ECO:0000313" key="13">
    <source>
        <dbReference type="RefSeq" id="XP_022343172.1"/>
    </source>
</evidence>
<dbReference type="PANTHER" id="PTHR15237:SF0">
    <property type="entry name" value="CELL CYCLE CHECKPOINT CONTROL PROTEIN"/>
    <property type="match status" value="1"/>
</dbReference>
<keyword evidence="12" id="KW-1185">Reference proteome</keyword>
<evidence type="ECO:0000256" key="11">
    <source>
        <dbReference type="SAM" id="MobiDB-lite"/>
    </source>
</evidence>
<feature type="compositionally biased region" description="Polar residues" evidence="11">
    <location>
        <begin position="276"/>
        <end position="290"/>
    </location>
</feature>
<evidence type="ECO:0000313" key="12">
    <source>
        <dbReference type="Proteomes" id="UP000694844"/>
    </source>
</evidence>
<dbReference type="GO" id="GO:0071479">
    <property type="term" value="P:cellular response to ionizing radiation"/>
    <property type="evidence" value="ECO:0007669"/>
    <property type="project" value="TreeGrafter"/>
</dbReference>
<reference evidence="13" key="1">
    <citation type="submission" date="2025-08" db="UniProtKB">
        <authorList>
            <consortium name="RefSeq"/>
        </authorList>
    </citation>
    <scope>IDENTIFICATION</scope>
    <source>
        <tissue evidence="13">Whole sample</tissue>
    </source>
</reference>
<evidence type="ECO:0000256" key="3">
    <source>
        <dbReference type="ARBA" id="ARBA00022553"/>
    </source>
</evidence>
<dbReference type="InterPro" id="IPR007268">
    <property type="entry name" value="Rad9/Ddc1"/>
</dbReference>
<keyword evidence="6" id="KW-0378">Hydrolase</keyword>
<dbReference type="GO" id="GO:0000076">
    <property type="term" value="P:DNA replication checkpoint signaling"/>
    <property type="evidence" value="ECO:0007669"/>
    <property type="project" value="TreeGrafter"/>
</dbReference>
<proteinExistence type="inferred from homology"/>
<dbReference type="Proteomes" id="UP000694844">
    <property type="component" value="Chromosome 5"/>
</dbReference>
<dbReference type="GO" id="GO:0006281">
    <property type="term" value="P:DNA repair"/>
    <property type="evidence" value="ECO:0007669"/>
    <property type="project" value="UniProtKB-UniRule"/>
</dbReference>
<dbReference type="PANTHER" id="PTHR15237">
    <property type="entry name" value="DNA REPAIR PROTEIN RAD9"/>
    <property type="match status" value="1"/>
</dbReference>
<feature type="region of interest" description="Disordered" evidence="11">
    <location>
        <begin position="359"/>
        <end position="457"/>
    </location>
</feature>
<dbReference type="RefSeq" id="XP_022343172.1">
    <property type="nucleotide sequence ID" value="XM_022487464.1"/>
</dbReference>
<dbReference type="GO" id="GO:0030896">
    <property type="term" value="C:checkpoint clamp complex"/>
    <property type="evidence" value="ECO:0007669"/>
    <property type="project" value="UniProtKB-UniRule"/>
</dbReference>
<keyword evidence="7" id="KW-0269">Exonuclease</keyword>
<accession>A0A8B8ETC4</accession>
<feature type="compositionally biased region" description="Polar residues" evidence="11">
    <location>
        <begin position="387"/>
        <end position="403"/>
    </location>
</feature>
<name>A0A8B8ETC4_CRAVI</name>
<dbReference type="KEGG" id="cvn:111136545"/>
<dbReference type="OrthoDB" id="60092at2759"/>
<evidence type="ECO:0000256" key="7">
    <source>
        <dbReference type="ARBA" id="ARBA00022839"/>
    </source>
</evidence>
<keyword evidence="4" id="KW-0540">Nuclease</keyword>
<protein>
    <recommendedName>
        <fullName evidence="10">Cell cycle checkpoint control protein</fullName>
    </recommendedName>
</protein>
<dbReference type="CDD" id="cd00577">
    <property type="entry name" value="PCNA"/>
    <property type="match status" value="1"/>
</dbReference>
<dbReference type="AlphaFoldDB" id="A0A8B8ETC4"/>